<reference evidence="2 3" key="1">
    <citation type="journal article" date="2006" name="Int. J. Syst. Evol. Microbiol.">
        <title>Myroides pelagicus sp. nov., isolated from seawater in Thailand.</title>
        <authorList>
            <person name="Yoon J."/>
            <person name="Maneerat S."/>
            <person name="Kawai F."/>
            <person name="Yokota A."/>
        </authorList>
    </citation>
    <scope>NUCLEOTIDE SEQUENCE [LARGE SCALE GENOMIC DNA]</scope>
    <source>
        <strain evidence="2 3">SM1T</strain>
    </source>
</reference>
<evidence type="ECO:0000313" key="2">
    <source>
        <dbReference type="EMBL" id="MTH28564.1"/>
    </source>
</evidence>
<accession>A0A7K1GK14</accession>
<evidence type="ECO:0000256" key="1">
    <source>
        <dbReference type="SAM" id="SignalP"/>
    </source>
</evidence>
<feature type="chain" id="PRO_5029849994" description="Murein L,D-transpeptidase catalytic domain family protein" evidence="1">
    <location>
        <begin position="22"/>
        <end position="248"/>
    </location>
</feature>
<dbReference type="OrthoDB" id="9815195at2"/>
<name>A0A7K1GK14_9FLAO</name>
<feature type="signal peptide" evidence="1">
    <location>
        <begin position="1"/>
        <end position="21"/>
    </location>
</feature>
<dbReference type="InterPro" id="IPR032676">
    <property type="entry name" value="YkuD_2"/>
</dbReference>
<evidence type="ECO:0000313" key="3">
    <source>
        <dbReference type="Proteomes" id="UP000488936"/>
    </source>
</evidence>
<dbReference type="PANTHER" id="PTHR38477:SF1">
    <property type="entry name" value="MUREIN L,D-TRANSPEPTIDASE CATALYTIC DOMAIN FAMILY PROTEIN"/>
    <property type="match status" value="1"/>
</dbReference>
<protein>
    <recommendedName>
        <fullName evidence="4">Murein L,D-transpeptidase catalytic domain family protein</fullName>
    </recommendedName>
</protein>
<proteinExistence type="predicted"/>
<gene>
    <name evidence="2" type="ORF">GJV77_01300</name>
</gene>
<evidence type="ECO:0008006" key="4">
    <source>
        <dbReference type="Google" id="ProtNLM"/>
    </source>
</evidence>
<organism evidence="2 3">
    <name type="scientific">Myroides pelagicus</name>
    <dbReference type="NCBI Taxonomy" id="270914"/>
    <lineage>
        <taxon>Bacteria</taxon>
        <taxon>Pseudomonadati</taxon>
        <taxon>Bacteroidota</taxon>
        <taxon>Flavobacteriia</taxon>
        <taxon>Flavobacteriales</taxon>
        <taxon>Flavobacteriaceae</taxon>
        <taxon>Myroides</taxon>
    </lineage>
</organism>
<dbReference type="RefSeq" id="WP_155034555.1">
    <property type="nucleotide sequence ID" value="NZ_JAYMMG010000001.1"/>
</dbReference>
<dbReference type="Proteomes" id="UP000488936">
    <property type="component" value="Unassembled WGS sequence"/>
</dbReference>
<dbReference type="Pfam" id="PF13645">
    <property type="entry name" value="YkuD_2"/>
    <property type="match status" value="1"/>
</dbReference>
<comment type="caution">
    <text evidence="2">The sequence shown here is derived from an EMBL/GenBank/DDBJ whole genome shotgun (WGS) entry which is preliminary data.</text>
</comment>
<dbReference type="AlphaFoldDB" id="A0A7K1GK14"/>
<keyword evidence="1" id="KW-0732">Signal</keyword>
<dbReference type="EMBL" id="WMJY01000002">
    <property type="protein sequence ID" value="MTH28564.1"/>
    <property type="molecule type" value="Genomic_DNA"/>
</dbReference>
<sequence length="248" mass="28193">MKLKYVGLIAAVFSSIWTVNANYHSDTYITNEERWKNVMEINRETKSDDSFEEVVTSTYNSLELNSYEAPSLKVFTSALRGYYKMVEEGNIQNAKLTIVDFSLSSSKQRLWVIDMNNNEVVLQSYVAHGRKTGDEFATTFSNRVNSHMSSLGFYITGETYMGRNGFSMRLDGVEKGINDNARRRAIVVHGADYASEELVERQGKLGRSYGCPAVPMEVNRTLIELIKDHSCLFIYFPSNDYISRSSIV</sequence>
<keyword evidence="3" id="KW-1185">Reference proteome</keyword>
<dbReference type="PANTHER" id="PTHR38477">
    <property type="entry name" value="HYPOTHETICAL EXPORTED PROTEIN"/>
    <property type="match status" value="1"/>
</dbReference>